<dbReference type="Proteomes" id="UP000624325">
    <property type="component" value="Unassembled WGS sequence"/>
</dbReference>
<sequence>MIDSLLDRAASVLERRFLTNAFLPVLLLPPAVLTPAFLQVEVAGALLDTWNRLTVGPKILFTVGYFALSWFGATIVASQWRNIIRLFEGYPLARFRHAYQAAAGWHRDQSTELNAPANDRFWYTKYWAYPTPNAALPTRLGNVLRAAELYPLDRYHADVILIWPRLQHVLPRERIDDVEEARSTLEFLLVVALWFAAFATLAPVGLYVTDGDVVVAGLCFVLGLGASYAAYLSAISAAAEYGEHIRATFEMYRFDLLRRLRALPVRTPDEERDQWRELADFFGRNTPLAWRYADGESDDPPGSTPIRSAGVDER</sequence>
<proteinExistence type="predicted"/>
<feature type="transmembrane region" description="Helical" evidence="2">
    <location>
        <begin position="59"/>
        <end position="77"/>
    </location>
</feature>
<evidence type="ECO:0000256" key="1">
    <source>
        <dbReference type="SAM" id="MobiDB-lite"/>
    </source>
</evidence>
<protein>
    <submittedName>
        <fullName evidence="3">Uncharacterized protein</fullName>
    </submittedName>
</protein>
<keyword evidence="2" id="KW-0472">Membrane</keyword>
<accession>A0ABQ4BZZ2</accession>
<keyword evidence="4" id="KW-1185">Reference proteome</keyword>
<gene>
    <name evidence="3" type="ORF">Air01nite_21770</name>
</gene>
<evidence type="ECO:0000313" key="3">
    <source>
        <dbReference type="EMBL" id="GIF56082.1"/>
    </source>
</evidence>
<comment type="caution">
    <text evidence="3">The sequence shown here is derived from an EMBL/GenBank/DDBJ whole genome shotgun (WGS) entry which is preliminary data.</text>
</comment>
<feature type="transmembrane region" description="Helical" evidence="2">
    <location>
        <begin position="187"/>
        <end position="208"/>
    </location>
</feature>
<organism evidence="3 4">
    <name type="scientific">Asanoa iriomotensis</name>
    <dbReference type="NCBI Taxonomy" id="234613"/>
    <lineage>
        <taxon>Bacteria</taxon>
        <taxon>Bacillati</taxon>
        <taxon>Actinomycetota</taxon>
        <taxon>Actinomycetes</taxon>
        <taxon>Micromonosporales</taxon>
        <taxon>Micromonosporaceae</taxon>
        <taxon>Asanoa</taxon>
    </lineage>
</organism>
<feature type="transmembrane region" description="Helical" evidence="2">
    <location>
        <begin position="214"/>
        <end position="239"/>
    </location>
</feature>
<evidence type="ECO:0000256" key="2">
    <source>
        <dbReference type="SAM" id="Phobius"/>
    </source>
</evidence>
<evidence type="ECO:0000313" key="4">
    <source>
        <dbReference type="Proteomes" id="UP000624325"/>
    </source>
</evidence>
<name>A0ABQ4BZZ2_9ACTN</name>
<feature type="transmembrane region" description="Helical" evidence="2">
    <location>
        <begin position="21"/>
        <end position="39"/>
    </location>
</feature>
<keyword evidence="2" id="KW-0812">Transmembrane</keyword>
<feature type="region of interest" description="Disordered" evidence="1">
    <location>
        <begin position="291"/>
        <end position="314"/>
    </location>
</feature>
<keyword evidence="2" id="KW-1133">Transmembrane helix</keyword>
<reference evidence="3 4" key="1">
    <citation type="submission" date="2021-01" db="EMBL/GenBank/DDBJ databases">
        <title>Whole genome shotgun sequence of Asanoa iriomotensis NBRC 100142.</title>
        <authorList>
            <person name="Komaki H."/>
            <person name="Tamura T."/>
        </authorList>
    </citation>
    <scope>NUCLEOTIDE SEQUENCE [LARGE SCALE GENOMIC DNA]</scope>
    <source>
        <strain evidence="3 4">NBRC 100142</strain>
    </source>
</reference>
<dbReference type="RefSeq" id="WP_203701886.1">
    <property type="nucleotide sequence ID" value="NZ_BAAALU010000012.1"/>
</dbReference>
<dbReference type="EMBL" id="BONC01000012">
    <property type="protein sequence ID" value="GIF56082.1"/>
    <property type="molecule type" value="Genomic_DNA"/>
</dbReference>